<name>A0ABM7QF56_9GAMM</name>
<dbReference type="RefSeq" id="WP_213434089.1">
    <property type="nucleotide sequence ID" value="NZ_AP024546.1"/>
</dbReference>
<sequence length="514" mass="54591">MSDFATVVGISRGYIHDGGGLPEPFAGLAVAGPIVAGEHTFGGQPRLILDPATGGKLAAVCDSNDQAIDKAVHAANRAFASWRWSTSRHKFEVLSCWAAALRQHELALARLITLEQGKPIAESMGEVNYAATYLEWYAHEAMRPHGETMPSHKSNSELCVRSEPVGVVAAITPWNFPLAMPARKAAAALAAGCPVLLIPSVRTPLSSLAFAALGHQAGLDASLLQVLPGDGAYVVPRVLGHADVRAVTFTGSTRVGRIVNNLATQHMQRVSLELGGHAPFIVFPDCDVDEAVAACVIAKFTTGGQDCLAANRIYLHDDIASRFRERFVARVGALKVGHGLDPGVQIGPMTLRTGVDHCLAQVGDATKKMARILVGGSDLTNLGENFMAPTVLDGVRGDMVIDQQETFGPIAPLQTFNCTQDVLRRANQNNYGLAAYVFTESAHTQALAESALEYGMVAINTASFTGAPIPFGGFKDSGVGKEGGVRGLEEFLRFKYTCRYHKGLDAHRSALGAT</sequence>
<evidence type="ECO:0000256" key="2">
    <source>
        <dbReference type="ARBA" id="ARBA00023002"/>
    </source>
</evidence>
<reference evidence="4 5" key="1">
    <citation type="submission" date="2021-03" db="EMBL/GenBank/DDBJ databases">
        <title>Complete Genome Sequences of Two Lysobacter Strains Isolated from Sea Water (Lysobacter caseinilyticus) and Soil (Lysobacter helvus) in South Korea.</title>
        <authorList>
            <person name="Watanabe Y."/>
            <person name="Arakawa K."/>
        </authorList>
    </citation>
    <scope>NUCLEOTIDE SEQUENCE [LARGE SCALE GENOMIC DNA]</scope>
    <source>
        <strain evidence="4 5">D10</strain>
    </source>
</reference>
<feature type="domain" description="Aldehyde dehydrogenase" evidence="3">
    <location>
        <begin position="49"/>
        <end position="495"/>
    </location>
</feature>
<accession>A0ABM7QF56</accession>
<dbReference type="Pfam" id="PF00171">
    <property type="entry name" value="Aldedh"/>
    <property type="match status" value="1"/>
</dbReference>
<dbReference type="InterPro" id="IPR015590">
    <property type="entry name" value="Aldehyde_DH_dom"/>
</dbReference>
<evidence type="ECO:0000313" key="4">
    <source>
        <dbReference type="EMBL" id="BCT96299.1"/>
    </source>
</evidence>
<protein>
    <submittedName>
        <fullName evidence="4">NAD-dependent succinate-semialdehyde dehydrogenase</fullName>
    </submittedName>
</protein>
<organism evidence="4 5">
    <name type="scientific">Lysobacter helvus</name>
    <dbReference type="NCBI Taxonomy" id="2675059"/>
    <lineage>
        <taxon>Bacteria</taxon>
        <taxon>Pseudomonadati</taxon>
        <taxon>Pseudomonadota</taxon>
        <taxon>Gammaproteobacteria</taxon>
        <taxon>Lysobacterales</taxon>
        <taxon>Lysobacteraceae</taxon>
        <taxon>Lysobacter</taxon>
    </lineage>
</organism>
<evidence type="ECO:0000313" key="5">
    <source>
        <dbReference type="Proteomes" id="UP000680514"/>
    </source>
</evidence>
<dbReference type="SUPFAM" id="SSF53720">
    <property type="entry name" value="ALDH-like"/>
    <property type="match status" value="1"/>
</dbReference>
<dbReference type="PROSITE" id="PS00070">
    <property type="entry name" value="ALDEHYDE_DEHYDR_CYS"/>
    <property type="match status" value="1"/>
</dbReference>
<dbReference type="EMBL" id="AP024546">
    <property type="protein sequence ID" value="BCT96299.1"/>
    <property type="molecule type" value="Genomic_DNA"/>
</dbReference>
<dbReference type="InterPro" id="IPR016162">
    <property type="entry name" value="Ald_DH_N"/>
</dbReference>
<dbReference type="InterPro" id="IPR016161">
    <property type="entry name" value="Ald_DH/histidinol_DH"/>
</dbReference>
<dbReference type="InterPro" id="IPR050740">
    <property type="entry name" value="Aldehyde_DH_Superfamily"/>
</dbReference>
<dbReference type="InterPro" id="IPR016160">
    <property type="entry name" value="Ald_DH_CS_CYS"/>
</dbReference>
<dbReference type="PANTHER" id="PTHR43353:SF5">
    <property type="entry name" value="SUCCINATE-SEMIALDEHYDE DEHYDROGENASE, MITOCHONDRIAL"/>
    <property type="match status" value="1"/>
</dbReference>
<dbReference type="Gene3D" id="3.40.605.10">
    <property type="entry name" value="Aldehyde Dehydrogenase, Chain A, domain 1"/>
    <property type="match status" value="1"/>
</dbReference>
<dbReference type="PANTHER" id="PTHR43353">
    <property type="entry name" value="SUCCINATE-SEMIALDEHYDE DEHYDROGENASE, MITOCHONDRIAL"/>
    <property type="match status" value="1"/>
</dbReference>
<evidence type="ECO:0000256" key="1">
    <source>
        <dbReference type="ARBA" id="ARBA00009986"/>
    </source>
</evidence>
<evidence type="ECO:0000259" key="3">
    <source>
        <dbReference type="Pfam" id="PF00171"/>
    </source>
</evidence>
<dbReference type="Proteomes" id="UP000680514">
    <property type="component" value="Chromosome"/>
</dbReference>
<keyword evidence="2" id="KW-0560">Oxidoreductase</keyword>
<proteinExistence type="inferred from homology"/>
<comment type="similarity">
    <text evidence="1">Belongs to the aldehyde dehydrogenase family.</text>
</comment>
<dbReference type="Gene3D" id="3.40.309.10">
    <property type="entry name" value="Aldehyde Dehydrogenase, Chain A, domain 2"/>
    <property type="match status" value="1"/>
</dbReference>
<keyword evidence="5" id="KW-1185">Reference proteome</keyword>
<dbReference type="CDD" id="cd07103">
    <property type="entry name" value="ALDH_F5_SSADH_GabD"/>
    <property type="match status" value="1"/>
</dbReference>
<gene>
    <name evidence="4" type="primary">gabD</name>
    <name evidence="4" type="ORF">LYSHEL_21700</name>
</gene>
<dbReference type="InterPro" id="IPR016163">
    <property type="entry name" value="Ald_DH_C"/>
</dbReference>